<accession>A0A6V8L1L3</accession>
<proteinExistence type="predicted"/>
<keyword evidence="3" id="KW-1185">Reference proteome</keyword>
<dbReference type="Proteomes" id="UP000482960">
    <property type="component" value="Unassembled WGS sequence"/>
</dbReference>
<reference evidence="2 3" key="1">
    <citation type="submission" date="2020-03" db="EMBL/GenBank/DDBJ databases">
        <title>Whole genome shotgun sequence of Phytohabitans rumicis NBRC 108638.</title>
        <authorList>
            <person name="Komaki H."/>
            <person name="Tamura T."/>
        </authorList>
    </citation>
    <scope>NUCLEOTIDE SEQUENCE [LARGE SCALE GENOMIC DNA]</scope>
    <source>
        <strain evidence="2 3">NBRC 108638</strain>
    </source>
</reference>
<keyword evidence="1" id="KW-0472">Membrane</keyword>
<feature type="transmembrane region" description="Helical" evidence="1">
    <location>
        <begin position="80"/>
        <end position="100"/>
    </location>
</feature>
<feature type="transmembrane region" description="Helical" evidence="1">
    <location>
        <begin position="148"/>
        <end position="167"/>
    </location>
</feature>
<reference evidence="2 3" key="2">
    <citation type="submission" date="2020-03" db="EMBL/GenBank/DDBJ databases">
        <authorList>
            <person name="Ichikawa N."/>
            <person name="Kimura A."/>
            <person name="Kitahashi Y."/>
            <person name="Uohara A."/>
        </authorList>
    </citation>
    <scope>NUCLEOTIDE SEQUENCE [LARGE SCALE GENOMIC DNA]</scope>
    <source>
        <strain evidence="2 3">NBRC 108638</strain>
    </source>
</reference>
<feature type="transmembrane region" description="Helical" evidence="1">
    <location>
        <begin position="115"/>
        <end position="136"/>
    </location>
</feature>
<gene>
    <name evidence="2" type="ORF">Prum_031120</name>
</gene>
<feature type="transmembrane region" description="Helical" evidence="1">
    <location>
        <begin position="47"/>
        <end position="68"/>
    </location>
</feature>
<name>A0A6V8L1L3_9ACTN</name>
<comment type="caution">
    <text evidence="2">The sequence shown here is derived from an EMBL/GenBank/DDBJ whole genome shotgun (WGS) entry which is preliminary data.</text>
</comment>
<evidence type="ECO:0000256" key="1">
    <source>
        <dbReference type="SAM" id="Phobius"/>
    </source>
</evidence>
<organism evidence="2 3">
    <name type="scientific">Phytohabitans rumicis</name>
    <dbReference type="NCBI Taxonomy" id="1076125"/>
    <lineage>
        <taxon>Bacteria</taxon>
        <taxon>Bacillati</taxon>
        <taxon>Actinomycetota</taxon>
        <taxon>Actinomycetes</taxon>
        <taxon>Micromonosporales</taxon>
        <taxon>Micromonosporaceae</taxon>
    </lineage>
</organism>
<dbReference type="RefSeq" id="WP_173077081.1">
    <property type="nucleotide sequence ID" value="NZ_BAABJB010000002.1"/>
</dbReference>
<keyword evidence="1" id="KW-1133">Transmembrane helix</keyword>
<evidence type="ECO:0000313" key="3">
    <source>
        <dbReference type="Proteomes" id="UP000482960"/>
    </source>
</evidence>
<protein>
    <submittedName>
        <fullName evidence="2">Membrane protein</fullName>
    </submittedName>
</protein>
<sequence length="249" mass="26808">MGNWFDQPLFYFFAGVVVGFAVIRFSVRMIRAQVRWWPGNVTPGGLHIHHMVFGVVLMVVGGVAGLAVPDTDGVWVKAAATLFGLGTALVLDEFALILHLSDVYWTEQGRTSVDAVFVAIALTGLILLGVQPIGVGDFKTASEEGGNAAWALAVAALALNLGLAAITLIKGKIWTGLLGVFLPILILVGAIRLARPHSPWARWRYSAHKLARATRREQRLRRPVVNAVLHVQDTIAGRPSDVSGDRHAG</sequence>
<dbReference type="AlphaFoldDB" id="A0A6V8L1L3"/>
<evidence type="ECO:0000313" key="2">
    <source>
        <dbReference type="EMBL" id="GFJ89470.1"/>
    </source>
</evidence>
<dbReference type="EMBL" id="BLPG01000001">
    <property type="protein sequence ID" value="GFJ89470.1"/>
    <property type="molecule type" value="Genomic_DNA"/>
</dbReference>
<feature type="transmembrane region" description="Helical" evidence="1">
    <location>
        <begin position="9"/>
        <end position="27"/>
    </location>
</feature>
<feature type="transmembrane region" description="Helical" evidence="1">
    <location>
        <begin position="173"/>
        <end position="194"/>
    </location>
</feature>
<keyword evidence="1" id="KW-0812">Transmembrane</keyword>